<dbReference type="STRING" id="6184.A0A430Q991"/>
<evidence type="ECO:0000313" key="9">
    <source>
        <dbReference type="EMBL" id="RTG84280.1"/>
    </source>
</evidence>
<evidence type="ECO:0000313" key="10">
    <source>
        <dbReference type="Proteomes" id="UP000290809"/>
    </source>
</evidence>
<dbReference type="GO" id="GO:0006357">
    <property type="term" value="P:regulation of transcription by RNA polymerase II"/>
    <property type="evidence" value="ECO:0007669"/>
    <property type="project" value="TreeGrafter"/>
</dbReference>
<dbReference type="GO" id="GO:0005667">
    <property type="term" value="C:transcription regulator complex"/>
    <property type="evidence" value="ECO:0007669"/>
    <property type="project" value="TreeGrafter"/>
</dbReference>
<sequence>MTPFCGITSLSAPNYRLDSSNLVLTSIKGAMRYPEFLTSSQLPLLCTVLGQLRSFELTTGMLDPASGKVLTDFVPCLRLFDILFPEAEDPDRAIDLPIPCCGRKDSTGQSNDNEISLTQKDGVLPKNILGKELSSTTENTKFSVSQFHISKKMDIDRSDLNRELVTHKDNENEVQEQSSTSAEDSDNECIQNETESLLPPHFRSSTACWKRQGRLLHLATAPVCLWQHVLRKSRLGQDHLPRVMPPALRPIESRISRRMQALVQSVSSTQISNSSVHLISKLTWNQLFVVLNAFSTDNEVSQLIQRLIDTFWTNETAKDNQKLEHGVLWSRLIKNGKIDFPYDLSAYGRLQPLSHHLMRTMSVHVRMLVLHFFLQKFSVLPNSNMLSTPAVIETFCRILACREVESNSVNRILCLLTKLQPLWSYNTSNMEPKYTVLCSTTDPKVSNYFTCSLVYTLLDTLGFRLADILTPEVRIHTLTSLIGLMKLWSNWSTSVLDNKEPKNLCDGGTNEIPIELQYLLDWNIIKFVRSIQAPDCVIYGFCSALTSSTLTQTQPATNSLHSVNNSAGVSQPQNSNIISQQGSGLMNNTTGGSVPINRPFVPVNTGVPTSIPSSSIIQPPIDPILSSNTGVNSLTSGSGSAGFPNSIPGYPFLMCDNVEVNRFVLYSLLQMYHTFDLEEASGIRPNLVEQIRSMCEQCGPNSLIDLPQLITKRLPDFLILVIRQLTNPNTGEFNIGSLPSSDPMNVESIESTLPYTDKSTSLSKLCSMVQEEYTCFSNGNFEWSNAVSRSNVFLCLLHHMSAKFLNRQLRMLCDYIVSSLTFTAQVNFTTEKCLSTLSDFCVRWRVVSLDRFLLFLANSINSDSSTLRKSPHSDPLSSRDWFSCIRALHEIIPDQWITYPKTCTISSNTSNDPSDETDKPPYLPVFYGHLLLRLLPLLEVVIMQFLMCEVPFVLLIPFCRAVAPLFRYHRRPVNICYTLLRDHAEFTMKGLLYKSSYLGYPAYHSQLPATKYLDTSPSSESDMDKIPWIVDRLLCQLFVHCIISKHQQLAMKAALTRSSKGFDQQCSSVNGIFTQQGWNNLQLCVKQSEVFYDVICKNPSNVTSDCNVVHDNTDRSVVNILLNPESFETQFRSMFMTWYSCNIFKYNWEYLFGLIDPICKSNQRHGIYGHSAAWRIWNYEESVCIQTAGLYAASIELMSNFMLPNELTSVVSDFLTNCAKHINFNQLQNITGALAVILPSVYRFPLFKFCVTLFNDPILCDTTPESNPIDPENMFTCISDVKFTNDHNTNTKWRRSSRALRHRKLLDVNLTSVDNVTLTSEGASFKDGNTSLLKPPKVALHFFEKYLPLDQKTDSDLVDTLSNGGCSVIEISHQSGEANQTLKDNSNNSDFSSDVTEYLIKANLWHSIWAHANTSHLASLPGCYDCIMSKLQNFDQDMLLTAELYKAVWKVDTILAKSNYQNSSDSEISMDISNSKQLGEHLPSETGIPLVHVDTIADLLYHIKYMYVGNGVLDQVRPLLPQLRPSLRKRLKFILPQDPSVSQQQQNQNDSHPIFEGRVYRASTKPPLCNGDF</sequence>
<feature type="compositionally biased region" description="Polar residues" evidence="8">
    <location>
        <begin position="175"/>
        <end position="195"/>
    </location>
</feature>
<proteinExistence type="inferred from homology"/>
<organism evidence="9 10">
    <name type="scientific">Schistosoma bovis</name>
    <name type="common">Blood fluke</name>
    <dbReference type="NCBI Taxonomy" id="6184"/>
    <lineage>
        <taxon>Eukaryota</taxon>
        <taxon>Metazoa</taxon>
        <taxon>Spiralia</taxon>
        <taxon>Lophotrochozoa</taxon>
        <taxon>Platyhelminthes</taxon>
        <taxon>Trematoda</taxon>
        <taxon>Digenea</taxon>
        <taxon>Strigeidida</taxon>
        <taxon>Schistosomatoidea</taxon>
        <taxon>Schistosomatidae</taxon>
        <taxon>Schistosoma</taxon>
    </lineage>
</organism>
<keyword evidence="10" id="KW-1185">Reference proteome</keyword>
<dbReference type="Proteomes" id="UP000290809">
    <property type="component" value="Unassembled WGS sequence"/>
</dbReference>
<protein>
    <recommendedName>
        <fullName evidence="3">Mediator of RNA polymerase II transcription subunit 23</fullName>
    </recommendedName>
    <alternativeName>
        <fullName evidence="7">Mediator complex subunit 23</fullName>
    </alternativeName>
</protein>
<feature type="region of interest" description="Disordered" evidence="8">
    <location>
        <begin position="166"/>
        <end position="196"/>
    </location>
</feature>
<dbReference type="GO" id="GO:0010628">
    <property type="term" value="P:positive regulation of gene expression"/>
    <property type="evidence" value="ECO:0007669"/>
    <property type="project" value="TreeGrafter"/>
</dbReference>
<keyword evidence="5" id="KW-0804">Transcription</keyword>
<keyword evidence="6" id="KW-0539">Nucleus</keyword>
<reference evidence="9 10" key="1">
    <citation type="journal article" date="2019" name="PLoS Pathog.">
        <title>Genome sequence of the bovine parasite Schistosoma bovis Tanzania.</title>
        <authorList>
            <person name="Oey H."/>
            <person name="Zakrzewski M."/>
            <person name="Gobert G."/>
            <person name="Gravermann K."/>
            <person name="Stoye J."/>
            <person name="Jones M."/>
            <person name="Mcmanus D."/>
            <person name="Krause L."/>
        </authorList>
    </citation>
    <scope>NUCLEOTIDE SEQUENCE [LARGE SCALE GENOMIC DNA]</scope>
    <source>
        <strain evidence="9 10">TAN1997</strain>
    </source>
</reference>
<evidence type="ECO:0000256" key="6">
    <source>
        <dbReference type="ARBA" id="ARBA00023242"/>
    </source>
</evidence>
<comment type="subcellular location">
    <subcellularLocation>
        <location evidence="1">Nucleus</location>
    </subcellularLocation>
</comment>
<evidence type="ECO:0000256" key="3">
    <source>
        <dbReference type="ARBA" id="ARBA00019696"/>
    </source>
</evidence>
<evidence type="ECO:0000256" key="4">
    <source>
        <dbReference type="ARBA" id="ARBA00023015"/>
    </source>
</evidence>
<name>A0A430Q991_SCHBO</name>
<comment type="caution">
    <text evidence="9">The sequence shown here is derived from an EMBL/GenBank/DDBJ whole genome shotgun (WGS) entry which is preliminary data.</text>
</comment>
<evidence type="ECO:0000256" key="1">
    <source>
        <dbReference type="ARBA" id="ARBA00004123"/>
    </source>
</evidence>
<accession>A0A430Q991</accession>
<dbReference type="PANTHER" id="PTHR12691:SF10">
    <property type="entry name" value="MEDIATOR OF RNA POLYMERASE II TRANSCRIPTION SUBUNIT 23"/>
    <property type="match status" value="1"/>
</dbReference>
<keyword evidence="4" id="KW-0805">Transcription regulation</keyword>
<dbReference type="GO" id="GO:0016592">
    <property type="term" value="C:mediator complex"/>
    <property type="evidence" value="ECO:0007669"/>
    <property type="project" value="TreeGrafter"/>
</dbReference>
<dbReference type="InterPro" id="IPR021629">
    <property type="entry name" value="Mediator_Med23"/>
</dbReference>
<dbReference type="EMBL" id="QMKO01002217">
    <property type="protein sequence ID" value="RTG84280.1"/>
    <property type="molecule type" value="Genomic_DNA"/>
</dbReference>
<gene>
    <name evidence="9" type="ORF">DC041_0001931</name>
</gene>
<evidence type="ECO:0000256" key="5">
    <source>
        <dbReference type="ARBA" id="ARBA00023163"/>
    </source>
</evidence>
<comment type="similarity">
    <text evidence="2">Belongs to the Mediator complex subunit 23 family.</text>
</comment>
<evidence type="ECO:0000256" key="8">
    <source>
        <dbReference type="SAM" id="MobiDB-lite"/>
    </source>
</evidence>
<dbReference type="PANTHER" id="PTHR12691">
    <property type="entry name" value="MEDIATOR OF RNA POLYMERASE II TRANSCRIPTION SUBUNIT 23"/>
    <property type="match status" value="1"/>
</dbReference>
<evidence type="ECO:0000256" key="2">
    <source>
        <dbReference type="ARBA" id="ARBA00010222"/>
    </source>
</evidence>
<evidence type="ECO:0000256" key="7">
    <source>
        <dbReference type="ARBA" id="ARBA00031961"/>
    </source>
</evidence>
<dbReference type="Pfam" id="PF11573">
    <property type="entry name" value="Med23"/>
    <property type="match status" value="2"/>
</dbReference>